<evidence type="ECO:0000313" key="1">
    <source>
        <dbReference type="EMBL" id="KAI3710256.1"/>
    </source>
</evidence>
<reference evidence="2" key="1">
    <citation type="journal article" date="2022" name="Mol. Ecol. Resour.">
        <title>The genomes of chicory, endive, great burdock and yacon provide insights into Asteraceae palaeo-polyploidization history and plant inulin production.</title>
        <authorList>
            <person name="Fan W."/>
            <person name="Wang S."/>
            <person name="Wang H."/>
            <person name="Wang A."/>
            <person name="Jiang F."/>
            <person name="Liu H."/>
            <person name="Zhao H."/>
            <person name="Xu D."/>
            <person name="Zhang Y."/>
        </authorList>
    </citation>
    <scope>NUCLEOTIDE SEQUENCE [LARGE SCALE GENOMIC DNA]</scope>
    <source>
        <strain evidence="2">cv. Punajuju</strain>
    </source>
</reference>
<gene>
    <name evidence="1" type="ORF">L2E82_40033</name>
</gene>
<dbReference type="EMBL" id="CM042015">
    <property type="protein sequence ID" value="KAI3710256.1"/>
    <property type="molecule type" value="Genomic_DNA"/>
</dbReference>
<reference evidence="1 2" key="2">
    <citation type="journal article" date="2022" name="Mol. Ecol. Resour.">
        <title>The genomes of chicory, endive, great burdock and yacon provide insights into Asteraceae paleo-polyploidization history and plant inulin production.</title>
        <authorList>
            <person name="Fan W."/>
            <person name="Wang S."/>
            <person name="Wang H."/>
            <person name="Wang A."/>
            <person name="Jiang F."/>
            <person name="Liu H."/>
            <person name="Zhao H."/>
            <person name="Xu D."/>
            <person name="Zhang Y."/>
        </authorList>
    </citation>
    <scope>NUCLEOTIDE SEQUENCE [LARGE SCALE GENOMIC DNA]</scope>
    <source>
        <strain evidence="2">cv. Punajuju</strain>
        <tissue evidence="1">Leaves</tissue>
    </source>
</reference>
<name>A0ACB9AJW8_CICIN</name>
<keyword evidence="2" id="KW-1185">Reference proteome</keyword>
<protein>
    <submittedName>
        <fullName evidence="1">Uncharacterized protein</fullName>
    </submittedName>
</protein>
<dbReference type="Proteomes" id="UP001055811">
    <property type="component" value="Linkage Group LG07"/>
</dbReference>
<accession>A0ACB9AJW8</accession>
<evidence type="ECO:0000313" key="2">
    <source>
        <dbReference type="Proteomes" id="UP001055811"/>
    </source>
</evidence>
<sequence length="275" mass="30765">MHSHSHTPCKQAYIGNQIDIDTERVDGEIGDPIQEHQLVKDNEVYTSGRQVDKHSKLDDHMKSHVAGIENTNRNNQEGVEEQQEESTKGSNSAQETDQGVNSGPSHHQVERGDDLRSKSGHAHDHIQSVDCNNSLDGPNLDPMGLPIFNHVDLHNSTCGLGSFNDQRDSVELRREDGTDNEVNSCQAGENDVSESHSNLNRSIDLNMDPSENQNETNEVVNSENTTGKAHTLKIKEKKNKKHKKNEGSTEVKQVQISRRTQLLRNYRRPKTLGNS</sequence>
<organism evidence="1 2">
    <name type="scientific">Cichorium intybus</name>
    <name type="common">Chicory</name>
    <dbReference type="NCBI Taxonomy" id="13427"/>
    <lineage>
        <taxon>Eukaryota</taxon>
        <taxon>Viridiplantae</taxon>
        <taxon>Streptophyta</taxon>
        <taxon>Embryophyta</taxon>
        <taxon>Tracheophyta</taxon>
        <taxon>Spermatophyta</taxon>
        <taxon>Magnoliopsida</taxon>
        <taxon>eudicotyledons</taxon>
        <taxon>Gunneridae</taxon>
        <taxon>Pentapetalae</taxon>
        <taxon>asterids</taxon>
        <taxon>campanulids</taxon>
        <taxon>Asterales</taxon>
        <taxon>Asteraceae</taxon>
        <taxon>Cichorioideae</taxon>
        <taxon>Cichorieae</taxon>
        <taxon>Cichoriinae</taxon>
        <taxon>Cichorium</taxon>
    </lineage>
</organism>
<proteinExistence type="predicted"/>
<comment type="caution">
    <text evidence="1">The sequence shown here is derived from an EMBL/GenBank/DDBJ whole genome shotgun (WGS) entry which is preliminary data.</text>
</comment>